<evidence type="ECO:0000313" key="6">
    <source>
        <dbReference type="Proteomes" id="UP000282674"/>
    </source>
</evidence>
<dbReference type="AlphaFoldDB" id="A0A3M2M839"/>
<comment type="similarity">
    <text evidence="1">Belongs to the LytR/CpsA/Psr (LCP) family.</text>
</comment>
<evidence type="ECO:0000313" key="5">
    <source>
        <dbReference type="EMBL" id="RMI45776.1"/>
    </source>
</evidence>
<keyword evidence="6" id="KW-1185">Reference proteome</keyword>
<comment type="caution">
    <text evidence="5">The sequence shown here is derived from an EMBL/GenBank/DDBJ whole genome shotgun (WGS) entry which is preliminary data.</text>
</comment>
<evidence type="ECO:0000256" key="3">
    <source>
        <dbReference type="SAM" id="Phobius"/>
    </source>
</evidence>
<keyword evidence="3" id="KW-1133">Transmembrane helix</keyword>
<reference evidence="5 6" key="1">
    <citation type="submission" date="2018-10" db="EMBL/GenBank/DDBJ databases">
        <title>Isolation from soil.</title>
        <authorList>
            <person name="Hu J."/>
        </authorList>
    </citation>
    <scope>NUCLEOTIDE SEQUENCE [LARGE SCALE GENOMIC DNA]</scope>
    <source>
        <strain evidence="5 6">NEAU-Ht49</strain>
    </source>
</reference>
<dbReference type="InterPro" id="IPR004474">
    <property type="entry name" value="LytR_CpsA_psr"/>
</dbReference>
<dbReference type="Proteomes" id="UP000282674">
    <property type="component" value="Unassembled WGS sequence"/>
</dbReference>
<sequence>MDDLSPLRDLGRALEHDPPPSLARQRSRLTDAAHAPRRRRLRPRGWTALALAACAVAALLIVPSVLLRSGGHHGRALSPLGRVDDRPLNVLVLGSDARGADAVHRDSARSDTMALVRLPAGRARVTVVSLPRDLVVQLPACVRPDGRKTRPGPGLINSAYSMGGVSCAIKTVEAVTSVRVDQAVVVNFKGFAHMVDVLGGVTVTLPKSVNDPASGLHLSAGKHKLDGKGALAYARVRHGMGDGSDLDRIKRQQRLMADLYGEALHMLTSNPIRFAQFLKAGADSVKTVPGLDLAGMKALAESFKRTDPSKAHYTTLPYRFSPKDPNRLVVNEPAAARVLAPFKQP</sequence>
<evidence type="ECO:0000256" key="2">
    <source>
        <dbReference type="SAM" id="MobiDB-lite"/>
    </source>
</evidence>
<dbReference type="PANTHER" id="PTHR33392:SF6">
    <property type="entry name" value="POLYISOPRENYL-TEICHOIC ACID--PEPTIDOGLYCAN TEICHOIC ACID TRANSFERASE TAGU"/>
    <property type="match status" value="1"/>
</dbReference>
<dbReference type="OrthoDB" id="3759589at2"/>
<dbReference type="InterPro" id="IPR050922">
    <property type="entry name" value="LytR/CpsA/Psr_CW_biosynth"/>
</dbReference>
<dbReference type="EMBL" id="RFFG01000012">
    <property type="protein sequence ID" value="RMI45776.1"/>
    <property type="molecule type" value="Genomic_DNA"/>
</dbReference>
<gene>
    <name evidence="5" type="ORF">EBO15_09340</name>
</gene>
<evidence type="ECO:0000256" key="1">
    <source>
        <dbReference type="ARBA" id="ARBA00006068"/>
    </source>
</evidence>
<feature type="region of interest" description="Disordered" evidence="2">
    <location>
        <begin position="1"/>
        <end position="37"/>
    </location>
</feature>
<evidence type="ECO:0000259" key="4">
    <source>
        <dbReference type="Pfam" id="PF03816"/>
    </source>
</evidence>
<feature type="compositionally biased region" description="Basic and acidic residues" evidence="2">
    <location>
        <begin position="1"/>
        <end position="18"/>
    </location>
</feature>
<dbReference type="Gene3D" id="3.40.630.190">
    <property type="entry name" value="LCP protein"/>
    <property type="match status" value="1"/>
</dbReference>
<protein>
    <submittedName>
        <fullName evidence="5">LytR family transcriptional regulator</fullName>
    </submittedName>
</protein>
<accession>A0A3M2M839</accession>
<organism evidence="5 6">
    <name type="scientific">Actinomadura harenae</name>
    <dbReference type="NCBI Taxonomy" id="2483351"/>
    <lineage>
        <taxon>Bacteria</taxon>
        <taxon>Bacillati</taxon>
        <taxon>Actinomycetota</taxon>
        <taxon>Actinomycetes</taxon>
        <taxon>Streptosporangiales</taxon>
        <taxon>Thermomonosporaceae</taxon>
        <taxon>Actinomadura</taxon>
    </lineage>
</organism>
<dbReference type="PANTHER" id="PTHR33392">
    <property type="entry name" value="POLYISOPRENYL-TEICHOIC ACID--PEPTIDOGLYCAN TEICHOIC ACID TRANSFERASE TAGU"/>
    <property type="match status" value="1"/>
</dbReference>
<keyword evidence="3" id="KW-0472">Membrane</keyword>
<dbReference type="RefSeq" id="WP_122193927.1">
    <property type="nucleotide sequence ID" value="NZ_JBHSKC010000001.1"/>
</dbReference>
<keyword evidence="3" id="KW-0812">Transmembrane</keyword>
<name>A0A3M2M839_9ACTN</name>
<dbReference type="NCBIfam" id="TIGR00350">
    <property type="entry name" value="lytR_cpsA_psr"/>
    <property type="match status" value="1"/>
</dbReference>
<dbReference type="Pfam" id="PF03816">
    <property type="entry name" value="LytR_cpsA_psr"/>
    <property type="match status" value="1"/>
</dbReference>
<feature type="domain" description="Cell envelope-related transcriptional attenuator" evidence="4">
    <location>
        <begin position="109"/>
        <end position="262"/>
    </location>
</feature>
<proteinExistence type="inferred from homology"/>
<feature type="transmembrane region" description="Helical" evidence="3">
    <location>
        <begin position="46"/>
        <end position="67"/>
    </location>
</feature>